<evidence type="ECO:0000313" key="2">
    <source>
        <dbReference type="EMBL" id="GAA3719394.1"/>
    </source>
</evidence>
<comment type="caution">
    <text evidence="2">The sequence shown here is derived from an EMBL/GenBank/DDBJ whole genome shotgun (WGS) entry which is preliminary data.</text>
</comment>
<reference evidence="3" key="1">
    <citation type="journal article" date="2019" name="Int. J. Syst. Evol. Microbiol.">
        <title>The Global Catalogue of Microorganisms (GCM) 10K type strain sequencing project: providing services to taxonomists for standard genome sequencing and annotation.</title>
        <authorList>
            <consortium name="The Broad Institute Genomics Platform"/>
            <consortium name="The Broad Institute Genome Sequencing Center for Infectious Disease"/>
            <person name="Wu L."/>
            <person name="Ma J."/>
        </authorList>
    </citation>
    <scope>NUCLEOTIDE SEQUENCE [LARGE SCALE GENOMIC DNA]</scope>
    <source>
        <strain evidence="3">JCM 16548</strain>
    </source>
</reference>
<feature type="transmembrane region" description="Helical" evidence="1">
    <location>
        <begin position="9"/>
        <end position="28"/>
    </location>
</feature>
<gene>
    <name evidence="2" type="ORF">GCM10022204_44440</name>
</gene>
<sequence>MNIGRRSRVRIIGIGLAIAMVFCAGYLFEKAALIPCITPLGKPSVGYDGSAYALPEVSLAEPRISSISFVSGKWFLMSPRRIWTSIDLTSWKEIPAPDGAIADIKWAGSAWIAVGWSDGNGRVWVSTNLQSWRQLPVVLPGDLESSDFESIDRIAGEWRILGEAQEPGANTYPAMWRTQDLVNFSVPEYPIGRADYKALGESEATRDYLTDVASHDGKTVLIHRRLSDGRLRDRQFYAFSKDGFNFKRAGNLMQEQQSEEIFAVAALKGRGWLAVGTRKDYPSSTPVSALFSTSGTRWDPAGTIVGSPEVRTIYDLAVSPKEIVMIGEPSGQDDYRTWLWTLNVDPCKHT</sequence>
<protein>
    <submittedName>
        <fullName evidence="2">Uncharacterized protein</fullName>
    </submittedName>
</protein>
<keyword evidence="1" id="KW-0472">Membrane</keyword>
<proteinExistence type="predicted"/>
<dbReference type="InterPro" id="IPR023296">
    <property type="entry name" value="Glyco_hydro_beta-prop_sf"/>
</dbReference>
<evidence type="ECO:0000256" key="1">
    <source>
        <dbReference type="SAM" id="Phobius"/>
    </source>
</evidence>
<name>A0ABP7EIH0_9ACTN</name>
<dbReference type="SUPFAM" id="SSF75005">
    <property type="entry name" value="Arabinanase/levansucrase/invertase"/>
    <property type="match status" value="1"/>
</dbReference>
<keyword evidence="1" id="KW-1133">Transmembrane helix</keyword>
<dbReference type="Proteomes" id="UP001500051">
    <property type="component" value="Unassembled WGS sequence"/>
</dbReference>
<accession>A0ABP7EIH0</accession>
<organism evidence="2 3">
    <name type="scientific">Microlunatus aurantiacus</name>
    <dbReference type="NCBI Taxonomy" id="446786"/>
    <lineage>
        <taxon>Bacteria</taxon>
        <taxon>Bacillati</taxon>
        <taxon>Actinomycetota</taxon>
        <taxon>Actinomycetes</taxon>
        <taxon>Propionibacteriales</taxon>
        <taxon>Propionibacteriaceae</taxon>
        <taxon>Microlunatus</taxon>
    </lineage>
</organism>
<evidence type="ECO:0000313" key="3">
    <source>
        <dbReference type="Proteomes" id="UP001500051"/>
    </source>
</evidence>
<keyword evidence="3" id="KW-1185">Reference proteome</keyword>
<dbReference type="EMBL" id="BAAAYX010000031">
    <property type="protein sequence ID" value="GAA3719394.1"/>
    <property type="molecule type" value="Genomic_DNA"/>
</dbReference>
<keyword evidence="1" id="KW-0812">Transmembrane</keyword>